<gene>
    <name evidence="11" type="primary">moaA</name>
    <name evidence="11" type="ORF">LKD71_12620</name>
</gene>
<sequence length="331" mass="37452">MIDLYRRNIDYLRVSITDRCNLHCRYCLPPGLETAEKDRERYLTKEEILRVCRAAETIGIHKFKITGGEPLVRPEALEIIRELKALPGTEAVTLTTNGLLLKKALPELQKLSIDGINVSLDTLKPERFSWITGLNRDGRELWSGVLETLKEGAFMGIPMKINCVPIRGFNEDEILDFVELTRELPVDVRFIELMPIGEGKAFQGRDKEELLAVIRKVYPDFKETAEKRGNGPAVYGKVPGFAGYVGFIEALHGKFCSSCNRLRLTSEGFLKPCLYYRRGVDLKALLRGGAGEKELEEALCQAILQKPEAHHFQERDPEREAEETFMARIGG</sequence>
<dbReference type="GO" id="GO:0005525">
    <property type="term" value="F:GTP binding"/>
    <property type="evidence" value="ECO:0007669"/>
    <property type="project" value="UniProtKB-KW"/>
</dbReference>
<dbReference type="InterPro" id="IPR006638">
    <property type="entry name" value="Elp3/MiaA/NifB-like_rSAM"/>
</dbReference>
<dbReference type="InterPro" id="IPR050105">
    <property type="entry name" value="MoCo_biosynth_MoaA/MoaC"/>
</dbReference>
<dbReference type="CDD" id="cd01335">
    <property type="entry name" value="Radical_SAM"/>
    <property type="match status" value="1"/>
</dbReference>
<dbReference type="InterPro" id="IPR007197">
    <property type="entry name" value="rSAM"/>
</dbReference>
<dbReference type="PANTHER" id="PTHR22960:SF0">
    <property type="entry name" value="MOLYBDENUM COFACTOR BIOSYNTHESIS PROTEIN 1"/>
    <property type="match status" value="1"/>
</dbReference>
<keyword evidence="1" id="KW-0004">4Fe-4S</keyword>
<dbReference type="NCBIfam" id="TIGR02666">
    <property type="entry name" value="moaA"/>
    <property type="match status" value="1"/>
</dbReference>
<evidence type="ECO:0000313" key="11">
    <source>
        <dbReference type="EMBL" id="MCC2190628.1"/>
    </source>
</evidence>
<accession>A0AAE3DUD7</accession>
<dbReference type="InterPro" id="IPR058240">
    <property type="entry name" value="rSAM_sf"/>
</dbReference>
<evidence type="ECO:0000256" key="5">
    <source>
        <dbReference type="ARBA" id="ARBA00023004"/>
    </source>
</evidence>
<keyword evidence="8" id="KW-0501">Molybdenum cofactor biosynthesis</keyword>
<keyword evidence="3" id="KW-0479">Metal-binding</keyword>
<keyword evidence="9 11" id="KW-0456">Lyase</keyword>
<dbReference type="InterPro" id="IPR013483">
    <property type="entry name" value="MoaA"/>
</dbReference>
<dbReference type="PANTHER" id="PTHR22960">
    <property type="entry name" value="MOLYBDOPTERIN COFACTOR SYNTHESIS PROTEIN A"/>
    <property type="match status" value="1"/>
</dbReference>
<organism evidence="11 12">
    <name type="scientific">Fusicatenibacter faecihominis</name>
    <dbReference type="NCBI Taxonomy" id="2881276"/>
    <lineage>
        <taxon>Bacteria</taxon>
        <taxon>Bacillati</taxon>
        <taxon>Bacillota</taxon>
        <taxon>Clostridia</taxon>
        <taxon>Lachnospirales</taxon>
        <taxon>Lachnospiraceae</taxon>
        <taxon>Fusicatenibacter</taxon>
    </lineage>
</organism>
<dbReference type="Proteomes" id="UP001197875">
    <property type="component" value="Unassembled WGS sequence"/>
</dbReference>
<dbReference type="SFLD" id="SFLDG01386">
    <property type="entry name" value="main_SPASM_domain-containing"/>
    <property type="match status" value="1"/>
</dbReference>
<dbReference type="SFLD" id="SFLDS00029">
    <property type="entry name" value="Radical_SAM"/>
    <property type="match status" value="1"/>
</dbReference>
<evidence type="ECO:0000256" key="9">
    <source>
        <dbReference type="ARBA" id="ARBA00023239"/>
    </source>
</evidence>
<keyword evidence="2" id="KW-0949">S-adenosyl-L-methionine</keyword>
<feature type="domain" description="Radical SAM core" evidence="10">
    <location>
        <begin position="4"/>
        <end position="232"/>
    </location>
</feature>
<dbReference type="PROSITE" id="PS51918">
    <property type="entry name" value="RADICAL_SAM"/>
    <property type="match status" value="1"/>
</dbReference>
<dbReference type="AlphaFoldDB" id="A0AAE3DUD7"/>
<dbReference type="SMART" id="SM00729">
    <property type="entry name" value="Elp3"/>
    <property type="match status" value="1"/>
</dbReference>
<dbReference type="Pfam" id="PF04055">
    <property type="entry name" value="Radical_SAM"/>
    <property type="match status" value="1"/>
</dbReference>
<evidence type="ECO:0000256" key="7">
    <source>
        <dbReference type="ARBA" id="ARBA00023134"/>
    </source>
</evidence>
<dbReference type="SFLD" id="SFLDG01067">
    <property type="entry name" value="SPASM/twitch_domain_containing"/>
    <property type="match status" value="1"/>
</dbReference>
<dbReference type="Pfam" id="PF06463">
    <property type="entry name" value="Mob_synth_C"/>
    <property type="match status" value="1"/>
</dbReference>
<dbReference type="EC" id="4.1.99.22" evidence="11"/>
<dbReference type="SFLD" id="SFLDG01383">
    <property type="entry name" value="cyclic_pyranopterin_phosphate"/>
    <property type="match status" value="1"/>
</dbReference>
<dbReference type="EMBL" id="JAJEPR010000023">
    <property type="protein sequence ID" value="MCC2190628.1"/>
    <property type="molecule type" value="Genomic_DNA"/>
</dbReference>
<dbReference type="CDD" id="cd21117">
    <property type="entry name" value="Twitch_MoaA"/>
    <property type="match status" value="1"/>
</dbReference>
<dbReference type="GO" id="GO:0061798">
    <property type="term" value="F:GTP 3',8'-cyclase activity"/>
    <property type="evidence" value="ECO:0007669"/>
    <property type="project" value="UniProtKB-EC"/>
</dbReference>
<name>A0AAE3DUD7_9FIRM</name>
<evidence type="ECO:0000256" key="8">
    <source>
        <dbReference type="ARBA" id="ARBA00023150"/>
    </source>
</evidence>
<dbReference type="InterPro" id="IPR040064">
    <property type="entry name" value="MoaA-like"/>
</dbReference>
<evidence type="ECO:0000256" key="4">
    <source>
        <dbReference type="ARBA" id="ARBA00022741"/>
    </source>
</evidence>
<evidence type="ECO:0000313" key="12">
    <source>
        <dbReference type="Proteomes" id="UP001197875"/>
    </source>
</evidence>
<evidence type="ECO:0000256" key="6">
    <source>
        <dbReference type="ARBA" id="ARBA00023014"/>
    </source>
</evidence>
<dbReference type="GO" id="GO:0006777">
    <property type="term" value="P:Mo-molybdopterin cofactor biosynthetic process"/>
    <property type="evidence" value="ECO:0007669"/>
    <property type="project" value="UniProtKB-KW"/>
</dbReference>
<evidence type="ECO:0000256" key="1">
    <source>
        <dbReference type="ARBA" id="ARBA00022485"/>
    </source>
</evidence>
<protein>
    <submittedName>
        <fullName evidence="11">GTP 3',8-cyclase MoaA</fullName>
        <ecNumber evidence="11">4.1.99.22</ecNumber>
    </submittedName>
</protein>
<keyword evidence="12" id="KW-1185">Reference proteome</keyword>
<dbReference type="RefSeq" id="WP_178046563.1">
    <property type="nucleotide sequence ID" value="NZ_JAJEPR010000023.1"/>
</dbReference>
<evidence type="ECO:0000259" key="10">
    <source>
        <dbReference type="PROSITE" id="PS51918"/>
    </source>
</evidence>
<evidence type="ECO:0000256" key="3">
    <source>
        <dbReference type="ARBA" id="ARBA00022723"/>
    </source>
</evidence>
<comment type="caution">
    <text evidence="11">The sequence shown here is derived from an EMBL/GenBank/DDBJ whole genome shotgun (WGS) entry which is preliminary data.</text>
</comment>
<dbReference type="InterPro" id="IPR010505">
    <property type="entry name" value="MoaA_twitch"/>
</dbReference>
<evidence type="ECO:0000256" key="2">
    <source>
        <dbReference type="ARBA" id="ARBA00022691"/>
    </source>
</evidence>
<keyword evidence="7" id="KW-0342">GTP-binding</keyword>
<dbReference type="Gene3D" id="3.20.20.70">
    <property type="entry name" value="Aldolase class I"/>
    <property type="match status" value="1"/>
</dbReference>
<reference evidence="11 12" key="1">
    <citation type="submission" date="2021-10" db="EMBL/GenBank/DDBJ databases">
        <title>Anaerobic single-cell dispensing facilitates the cultivation of human gut bacteria.</title>
        <authorList>
            <person name="Afrizal A."/>
        </authorList>
    </citation>
    <scope>NUCLEOTIDE SEQUENCE [LARGE SCALE GENOMIC DNA]</scope>
    <source>
        <strain evidence="11 12">CLA-AA-H277</strain>
    </source>
</reference>
<dbReference type="GO" id="GO:0046872">
    <property type="term" value="F:metal ion binding"/>
    <property type="evidence" value="ECO:0007669"/>
    <property type="project" value="UniProtKB-KW"/>
</dbReference>
<dbReference type="SUPFAM" id="SSF102114">
    <property type="entry name" value="Radical SAM enzymes"/>
    <property type="match status" value="1"/>
</dbReference>
<dbReference type="InterPro" id="IPR013785">
    <property type="entry name" value="Aldolase_TIM"/>
</dbReference>
<dbReference type="GO" id="GO:0061799">
    <property type="term" value="F:cyclic pyranopterin monophosphate synthase activity"/>
    <property type="evidence" value="ECO:0007669"/>
    <property type="project" value="TreeGrafter"/>
</dbReference>
<keyword evidence="5" id="KW-0408">Iron</keyword>
<dbReference type="GO" id="GO:0051539">
    <property type="term" value="F:4 iron, 4 sulfur cluster binding"/>
    <property type="evidence" value="ECO:0007669"/>
    <property type="project" value="UniProtKB-KW"/>
</dbReference>
<keyword evidence="6" id="KW-0411">Iron-sulfur</keyword>
<keyword evidence="4" id="KW-0547">Nucleotide-binding</keyword>
<proteinExistence type="predicted"/>